<protein>
    <submittedName>
        <fullName evidence="1">Uncharacterized protein</fullName>
    </submittedName>
</protein>
<feature type="non-terminal residue" evidence="1">
    <location>
        <position position="29"/>
    </location>
</feature>
<organism evidence="1 2">
    <name type="scientific">Caerostris extrusa</name>
    <name type="common">Bark spider</name>
    <name type="synonym">Caerostris bankana</name>
    <dbReference type="NCBI Taxonomy" id="172846"/>
    <lineage>
        <taxon>Eukaryota</taxon>
        <taxon>Metazoa</taxon>
        <taxon>Ecdysozoa</taxon>
        <taxon>Arthropoda</taxon>
        <taxon>Chelicerata</taxon>
        <taxon>Arachnida</taxon>
        <taxon>Araneae</taxon>
        <taxon>Araneomorphae</taxon>
        <taxon>Entelegynae</taxon>
        <taxon>Araneoidea</taxon>
        <taxon>Araneidae</taxon>
        <taxon>Caerostris</taxon>
    </lineage>
</organism>
<dbReference type="Proteomes" id="UP001054945">
    <property type="component" value="Unassembled WGS sequence"/>
</dbReference>
<dbReference type="EMBL" id="BPLR01016679">
    <property type="protein sequence ID" value="GIY85702.1"/>
    <property type="molecule type" value="Genomic_DNA"/>
</dbReference>
<accession>A0AAV4WS80</accession>
<comment type="caution">
    <text evidence="1">The sequence shown here is derived from an EMBL/GenBank/DDBJ whole genome shotgun (WGS) entry which is preliminary data.</text>
</comment>
<proteinExistence type="predicted"/>
<gene>
    <name evidence="1" type="ORF">CEXT_518981</name>
</gene>
<dbReference type="AlphaFoldDB" id="A0AAV4WS80"/>
<sequence length="29" mass="3313">MELDQFPVFYDALGILGADANLKRRSSVW</sequence>
<reference evidence="1 2" key="1">
    <citation type="submission" date="2021-06" db="EMBL/GenBank/DDBJ databases">
        <title>Caerostris extrusa draft genome.</title>
        <authorList>
            <person name="Kono N."/>
            <person name="Arakawa K."/>
        </authorList>
    </citation>
    <scope>NUCLEOTIDE SEQUENCE [LARGE SCALE GENOMIC DNA]</scope>
</reference>
<evidence type="ECO:0000313" key="2">
    <source>
        <dbReference type="Proteomes" id="UP001054945"/>
    </source>
</evidence>
<keyword evidence="2" id="KW-1185">Reference proteome</keyword>
<name>A0AAV4WS80_CAEEX</name>
<evidence type="ECO:0000313" key="1">
    <source>
        <dbReference type="EMBL" id="GIY85702.1"/>
    </source>
</evidence>